<dbReference type="EMBL" id="MU006729">
    <property type="protein sequence ID" value="KAF2624672.1"/>
    <property type="molecule type" value="Genomic_DNA"/>
</dbReference>
<proteinExistence type="predicted"/>
<keyword evidence="2" id="KW-1185">Reference proteome</keyword>
<gene>
    <name evidence="1" type="ORF">BU25DRAFT_493335</name>
</gene>
<protein>
    <submittedName>
        <fullName evidence="1">Uncharacterized protein</fullName>
    </submittedName>
</protein>
<dbReference type="Proteomes" id="UP000799754">
    <property type="component" value="Unassembled WGS sequence"/>
</dbReference>
<evidence type="ECO:0000313" key="1">
    <source>
        <dbReference type="EMBL" id="KAF2624672.1"/>
    </source>
</evidence>
<evidence type="ECO:0000313" key="2">
    <source>
        <dbReference type="Proteomes" id="UP000799754"/>
    </source>
</evidence>
<accession>A0ACB6RTQ7</accession>
<organism evidence="1 2">
    <name type="scientific">Macroventuria anomochaeta</name>
    <dbReference type="NCBI Taxonomy" id="301207"/>
    <lineage>
        <taxon>Eukaryota</taxon>
        <taxon>Fungi</taxon>
        <taxon>Dikarya</taxon>
        <taxon>Ascomycota</taxon>
        <taxon>Pezizomycotina</taxon>
        <taxon>Dothideomycetes</taxon>
        <taxon>Pleosporomycetidae</taxon>
        <taxon>Pleosporales</taxon>
        <taxon>Pleosporineae</taxon>
        <taxon>Didymellaceae</taxon>
        <taxon>Macroventuria</taxon>
    </lineage>
</organism>
<sequence>MSEPTQNVPLTQLSVDELCKVRIHTILDKKITCYEEPIATFLEDDYKLSNAPSRGLRWIHLPINNMSWAERCINKCGPDYRMQPLHWLLSVRPALSEPIKIPLHSRHMELKCRWRADDGDQSVNIQFPLCTVYLPYMNWDEYRQYRSLAKVYDCVRSGEPLGPLQDSASQREVIEHRTSQFLLGMNGKSLHPRRTLDQFYYSSLDDTSSRDRDQTISKWTGPDVGADGRTAAIDQSLIIMVDQLWCWVVDERTVFTCFPSQNTHYQGPETHGLRDLYKLLRFSTNTCETVWDLHAAIIEQATTHLHSQWNRGLIDYIEIYRWATSKKTAYLAMYFQDFHQDYSNGNAAFDNNRELNLALEVADIIDELKMIKNLLEKQRIVVGSLKSGFNNLGLMAHSQAYKHIACTERHLESVLSNVNEIKGEAEETYRSLLDLLDLKSKTASLAEARSTTKQGQAVMLFTVVTIIFLPLSFFTAYFGQNVSEITGDDANPTAWELWRVGTPITVVIVLVALLIAYHIMRPNSRLWFWKQSSHSAHMRREDIEMGTR</sequence>
<name>A0ACB6RTQ7_9PLEO</name>
<reference evidence="1" key="1">
    <citation type="journal article" date="2020" name="Stud. Mycol.">
        <title>101 Dothideomycetes genomes: a test case for predicting lifestyles and emergence of pathogens.</title>
        <authorList>
            <person name="Haridas S."/>
            <person name="Albert R."/>
            <person name="Binder M."/>
            <person name="Bloem J."/>
            <person name="Labutti K."/>
            <person name="Salamov A."/>
            <person name="Andreopoulos B."/>
            <person name="Baker S."/>
            <person name="Barry K."/>
            <person name="Bills G."/>
            <person name="Bluhm B."/>
            <person name="Cannon C."/>
            <person name="Castanera R."/>
            <person name="Culley D."/>
            <person name="Daum C."/>
            <person name="Ezra D."/>
            <person name="Gonzalez J."/>
            <person name="Henrissat B."/>
            <person name="Kuo A."/>
            <person name="Liang C."/>
            <person name="Lipzen A."/>
            <person name="Lutzoni F."/>
            <person name="Magnuson J."/>
            <person name="Mondo S."/>
            <person name="Nolan M."/>
            <person name="Ohm R."/>
            <person name="Pangilinan J."/>
            <person name="Park H.-J."/>
            <person name="Ramirez L."/>
            <person name="Alfaro M."/>
            <person name="Sun H."/>
            <person name="Tritt A."/>
            <person name="Yoshinaga Y."/>
            <person name="Zwiers L.-H."/>
            <person name="Turgeon B."/>
            <person name="Goodwin S."/>
            <person name="Spatafora J."/>
            <person name="Crous P."/>
            <person name="Grigoriev I."/>
        </authorList>
    </citation>
    <scope>NUCLEOTIDE SEQUENCE</scope>
    <source>
        <strain evidence="1">CBS 525.71</strain>
    </source>
</reference>
<comment type="caution">
    <text evidence="1">The sequence shown here is derived from an EMBL/GenBank/DDBJ whole genome shotgun (WGS) entry which is preliminary data.</text>
</comment>